<keyword evidence="2" id="KW-1133">Transmembrane helix</keyword>
<dbReference type="InterPro" id="IPR035992">
    <property type="entry name" value="Ricin_B-like_lectins"/>
</dbReference>
<dbReference type="SUPFAM" id="SSF51445">
    <property type="entry name" value="(Trans)glycosidases"/>
    <property type="match status" value="1"/>
</dbReference>
<proteinExistence type="predicted"/>
<dbReference type="PROSITE" id="PS50231">
    <property type="entry name" value="RICIN_B_LECTIN"/>
    <property type="match status" value="1"/>
</dbReference>
<dbReference type="SUPFAM" id="SSF49785">
    <property type="entry name" value="Galactose-binding domain-like"/>
    <property type="match status" value="2"/>
</dbReference>
<name>A0A6I1GG45_9BIFI</name>
<evidence type="ECO:0000256" key="2">
    <source>
        <dbReference type="SAM" id="Phobius"/>
    </source>
</evidence>
<feature type="compositionally biased region" description="Low complexity" evidence="1">
    <location>
        <begin position="1679"/>
        <end position="1689"/>
    </location>
</feature>
<evidence type="ECO:0000256" key="1">
    <source>
        <dbReference type="SAM" id="MobiDB-lite"/>
    </source>
</evidence>
<feature type="transmembrane region" description="Helical" evidence="2">
    <location>
        <begin position="1701"/>
        <end position="1722"/>
    </location>
</feature>
<dbReference type="Gene3D" id="2.80.10.50">
    <property type="match status" value="1"/>
</dbReference>
<keyword evidence="3" id="KW-0732">Signal</keyword>
<accession>A0A6I1GG45</accession>
<dbReference type="GO" id="GO:0004553">
    <property type="term" value="F:hydrolase activity, hydrolyzing O-glycosyl compounds"/>
    <property type="evidence" value="ECO:0007669"/>
    <property type="project" value="InterPro"/>
</dbReference>
<dbReference type="Pfam" id="PF00754">
    <property type="entry name" value="F5_F8_type_C"/>
    <property type="match status" value="2"/>
</dbReference>
<dbReference type="RefSeq" id="WP_193312326.1">
    <property type="nucleotide sequence ID" value="NZ_JBHSKZ010000009.1"/>
</dbReference>
<dbReference type="Pfam" id="PF16403">
    <property type="entry name" value="Bact_surface_Ig-like"/>
    <property type="match status" value="1"/>
</dbReference>
<dbReference type="Gene3D" id="2.60.120.260">
    <property type="entry name" value="Galactose-binding domain-like"/>
    <property type="match status" value="2"/>
</dbReference>
<dbReference type="GO" id="GO:0005975">
    <property type="term" value="P:carbohydrate metabolic process"/>
    <property type="evidence" value="ECO:0007669"/>
    <property type="project" value="UniProtKB-ARBA"/>
</dbReference>
<dbReference type="Pfam" id="PF07523">
    <property type="entry name" value="Big_3"/>
    <property type="match status" value="1"/>
</dbReference>
<feature type="domain" description="F5/8 type C" evidence="4">
    <location>
        <begin position="983"/>
        <end position="1126"/>
    </location>
</feature>
<evidence type="ECO:0000259" key="4">
    <source>
        <dbReference type="PROSITE" id="PS50022"/>
    </source>
</evidence>
<comment type="caution">
    <text evidence="5">The sequence shown here is derived from an EMBL/GenBank/DDBJ whole genome shotgun (WGS) entry which is preliminary data.</text>
</comment>
<dbReference type="Proteomes" id="UP000441772">
    <property type="component" value="Unassembled WGS sequence"/>
</dbReference>
<keyword evidence="6" id="KW-1185">Reference proteome</keyword>
<organism evidence="5 6">
    <name type="scientific">Bifidobacterium leontopitheci</name>
    <dbReference type="NCBI Taxonomy" id="2650774"/>
    <lineage>
        <taxon>Bacteria</taxon>
        <taxon>Bacillati</taxon>
        <taxon>Actinomycetota</taxon>
        <taxon>Actinomycetes</taxon>
        <taxon>Bifidobacteriales</taxon>
        <taxon>Bifidobacteriaceae</taxon>
        <taxon>Bifidobacterium</taxon>
    </lineage>
</organism>
<dbReference type="InterPro" id="IPR022038">
    <property type="entry name" value="Ig-like_bact"/>
</dbReference>
<dbReference type="InterPro" id="IPR039743">
    <property type="entry name" value="6GAL/EXGAL"/>
</dbReference>
<dbReference type="InterPro" id="IPR013783">
    <property type="entry name" value="Ig-like_fold"/>
</dbReference>
<dbReference type="InterPro" id="IPR011081">
    <property type="entry name" value="Big_4"/>
</dbReference>
<dbReference type="Pfam" id="PF07532">
    <property type="entry name" value="Big_4"/>
    <property type="match status" value="2"/>
</dbReference>
<feature type="region of interest" description="Disordered" evidence="1">
    <location>
        <begin position="263"/>
        <end position="282"/>
    </location>
</feature>
<dbReference type="PANTHER" id="PTHR42767:SF1">
    <property type="entry name" value="ENDO-BETA-1,6-GALACTANASE-LIKE DOMAIN-CONTAINING PROTEIN"/>
    <property type="match status" value="1"/>
</dbReference>
<dbReference type="InterPro" id="IPR000421">
    <property type="entry name" value="FA58C"/>
</dbReference>
<evidence type="ECO:0000313" key="5">
    <source>
        <dbReference type="EMBL" id="KAB7790600.1"/>
    </source>
</evidence>
<dbReference type="CDD" id="cd00161">
    <property type="entry name" value="beta-trefoil_Ricin-like"/>
    <property type="match status" value="1"/>
</dbReference>
<dbReference type="Gene3D" id="2.60.40.10">
    <property type="entry name" value="Immunoglobulins"/>
    <property type="match status" value="1"/>
</dbReference>
<dbReference type="PANTHER" id="PTHR42767">
    <property type="entry name" value="ENDO-BETA-1,6-GALACTANASE"/>
    <property type="match status" value="1"/>
</dbReference>
<feature type="domain" description="F5/8 type C" evidence="4">
    <location>
        <begin position="1167"/>
        <end position="1287"/>
    </location>
</feature>
<dbReference type="Gene3D" id="3.20.20.80">
    <property type="entry name" value="Glycosidases"/>
    <property type="match status" value="1"/>
</dbReference>
<feature type="region of interest" description="Disordered" evidence="1">
    <location>
        <begin position="1635"/>
        <end position="1700"/>
    </location>
</feature>
<dbReference type="SUPFAM" id="SSF50370">
    <property type="entry name" value="Ricin B-like lectins"/>
    <property type="match status" value="1"/>
</dbReference>
<sequence>MKVLGKSLAAIAAAATLLGGGAITANSALADDNATITVTPNPWYANSFDGWGTSLAWFANATGSLGEESSITTNLGDAASKAKAVEYGKQLREQFYESIFGSDGLDLNMARYNVGGGNASDVAYAYPFMRQGANVPGTWKDDADGSKNVYGNGVTTKQADKDKLAAAFDPTDDSQYDFSKSAAQDWWIKRGATGDNPDITDVEAFANSAPWFLTTSGYATGGFNSGSNNLANPEKFAQYMAKNVEHLESLGANVDTVEPFNESETSYWGTPGDKASKYTDPNDKNTQLINNYWDKYFSDKDKDVTPYSSALKKPQEGMHVNNAEQQATLKALAEALKGNKDTIIAATDATNSSDFVKSYNQYPQAVRDLVGQYNVHAYSTGRQMLARDIAQADGKKLSMSEVDGSWQGGSYNPYGFDNALGMMSYISANVPRLQSKDFTFWQVVEDLYNMQMGSNVNPAGENTNWGTVLIDFDCTVAGADGKLYSERRVNNNGGKTDGLAPCTVIANAKYNGVKAITRFIHAGDKIVANNDEYNTMTATAGDGDSATQTIVHRNTSNAPQTFVIDLSKYGEIADDASGDLYLTTETAQADKDKGVDAATPDVFAKTSNVKQAAGSVVIDKTAKTATVTVPARAIASIQLKGVTGVAKDAGVQSGKTYQLVGTQSGKLLTDAASGDSALSITDAPATLADARKQAWTFTQISQKDTERPDLKAYVITNADGKVLVSKDGTNALSDETVEQAKSDPAAKWILNTSDGATYQLLNAAAKQNLDVDGSGTKAGTKVGLYTSATGETPSANQTWTFREGTPTGYQAVAAQTAVGKAPTIPNEVTVEYAWGEGKAEVAKWDTSKVDITKEGTYEATGTATDLFGNEIAVTAKVYVGAFTVTDPVSATVIAGTDETAAEAAIKAAKVYAHVKASPAFQIDASKVQWNFDGLADKLAAAKTGDKIAVEGSIAVKDVVSVAALADKAAADDTLPVKATLFIVTAEPENVADSASNLTVTGQQTEYNKGDQWKKLTDGDTSGEAWITWNSRGDYSVSPTATVNFGAEREATSLTITYGDKVPVSAKAEYTTDGTTWQPFGSEVKPAAGQTVTFTPEGGPVKATQVRIVNTVSNDYIVATELQAFVVPVAGATSNIAAADGTTFGVNFSEGDSWKKAVDGNTTAKGWSTWASTASTVNPVATFTFDKARTITEVKTYFYYDGRASWPKSQTLEYQDENGEWKTVGTKDGWKVQAGDAGSGSDGITAADTPTVDFTLDTPVKGKAVRLTNTLQDTKVYINVAEIQVFAQSDKAATPAPASDATLGDLRLDGTTIDGFAADKDAYTVDLPIDAQANPVVQAFAADQAAKVSVDGPEAGTLGGKSVITVTSADGTATKTVTVTFDAAKLASLKVTAPAKTEYEVGETLDTTGMSVVPVYGWADGKTADGKAVALDDADLKITGFDSTTAGEKTVTVTYRGVSATFTVTVKPAPVVPVSAAETDVTVKAGETPDLPKTVSVTYSDGSVKDVAVTWDAHDWAAEKAAGTVELGGDLDGIEPSVLRAKAVVTLTEPDVPAGTLNAAPKITGADDVTITVGDSFDPKAGVKASDAEDGDLTSKIEVTGSVDTAKAGEYKLTYRVVDSQGASYTVVRTVTVKAKAEPEPGHGGEGNGSGQGGQNGNGSGNGGNAGQAGNGQGAGSGQNGQSSSGQNAGKPGASGLSKTGASVSGVIGVVALLVAAAGVVLITRKRRG</sequence>
<evidence type="ECO:0000313" key="6">
    <source>
        <dbReference type="Proteomes" id="UP000441772"/>
    </source>
</evidence>
<evidence type="ECO:0000256" key="3">
    <source>
        <dbReference type="SAM" id="SignalP"/>
    </source>
</evidence>
<feature type="compositionally biased region" description="Gly residues" evidence="1">
    <location>
        <begin position="1643"/>
        <end position="1678"/>
    </location>
</feature>
<dbReference type="Gene3D" id="2.60.40.3630">
    <property type="match status" value="1"/>
</dbReference>
<protein>
    <submittedName>
        <fullName evidence="5">Carbohydrate-binding protein</fullName>
    </submittedName>
</protein>
<keyword evidence="2" id="KW-0812">Transmembrane</keyword>
<dbReference type="InterPro" id="IPR008979">
    <property type="entry name" value="Galactose-bd-like_sf"/>
</dbReference>
<reference evidence="5 6" key="1">
    <citation type="submission" date="2019-09" db="EMBL/GenBank/DDBJ databases">
        <title>Characterization of the phylogenetic diversity of two novel species belonging to the genus Bifidobacterium: Bifidobacterium cebidarum sp. nov. and Bifidobacterium leontopitheci sp. nov.</title>
        <authorList>
            <person name="Lugli G.A."/>
            <person name="Duranti S."/>
            <person name="Milani C."/>
            <person name="Turroni F."/>
            <person name="Ventura M."/>
        </authorList>
    </citation>
    <scope>NUCLEOTIDE SEQUENCE [LARGE SCALE GENOMIC DNA]</scope>
    <source>
        <strain evidence="5 6">LMG 31471</strain>
    </source>
</reference>
<dbReference type="InterPro" id="IPR032179">
    <property type="entry name" value="Cry22Aa_Ig-like"/>
</dbReference>
<dbReference type="InterPro" id="IPR000772">
    <property type="entry name" value="Ricin_B_lectin"/>
</dbReference>
<keyword evidence="2" id="KW-0472">Membrane</keyword>
<feature type="signal peptide" evidence="3">
    <location>
        <begin position="1"/>
        <end position="30"/>
    </location>
</feature>
<dbReference type="PROSITE" id="PS50022">
    <property type="entry name" value="FA58C_3"/>
    <property type="match status" value="2"/>
</dbReference>
<dbReference type="Pfam" id="PF14200">
    <property type="entry name" value="RicinB_lectin_2"/>
    <property type="match status" value="1"/>
</dbReference>
<gene>
    <name evidence="5" type="ORF">F7D09_0853</name>
</gene>
<dbReference type="EMBL" id="WBVT01000009">
    <property type="protein sequence ID" value="KAB7790600.1"/>
    <property type="molecule type" value="Genomic_DNA"/>
</dbReference>
<dbReference type="InterPro" id="IPR017853">
    <property type="entry name" value="GH"/>
</dbReference>
<feature type="chain" id="PRO_5026207699" evidence="3">
    <location>
        <begin position="31"/>
        <end position="1728"/>
    </location>
</feature>